<proteinExistence type="predicted"/>
<organism evidence="1 2">
    <name type="scientific">Rhodococcus rhodochrous</name>
    <dbReference type="NCBI Taxonomy" id="1829"/>
    <lineage>
        <taxon>Bacteria</taxon>
        <taxon>Bacillati</taxon>
        <taxon>Actinomycetota</taxon>
        <taxon>Actinomycetes</taxon>
        <taxon>Mycobacteriales</taxon>
        <taxon>Nocardiaceae</taxon>
        <taxon>Rhodococcus</taxon>
    </lineage>
</organism>
<dbReference type="RefSeq" id="WP_229582563.1">
    <property type="nucleotide sequence ID" value="NZ_CP083974.1"/>
</dbReference>
<gene>
    <name evidence="1" type="ORF">KUM34_003275</name>
</gene>
<protein>
    <submittedName>
        <fullName evidence="1">Uncharacterized protein</fullName>
    </submittedName>
</protein>
<evidence type="ECO:0000313" key="2">
    <source>
        <dbReference type="Proteomes" id="UP001162740"/>
    </source>
</evidence>
<dbReference type="Proteomes" id="UP001162740">
    <property type="component" value="Chromosome"/>
</dbReference>
<accession>A0AA47AAJ6</accession>
<dbReference type="EMBL" id="CP083974">
    <property type="protein sequence ID" value="UZF45726.1"/>
    <property type="molecule type" value="Genomic_DNA"/>
</dbReference>
<reference evidence="1 2" key="1">
    <citation type="journal article" date="2021" name="Front. Microbiol.">
        <title>Bacterial Transformation of Aromatic Monomers in Softwood Black Liquor.</title>
        <authorList>
            <person name="Navas L.E."/>
            <person name="Dexter G."/>
            <person name="Liu J."/>
            <person name="Levy-Booth D."/>
            <person name="Cho M."/>
            <person name="Jang S.K."/>
            <person name="Mansfield S.D."/>
            <person name="Renneckar S."/>
            <person name="Mohn W.W."/>
            <person name="Eltis L.D."/>
        </authorList>
    </citation>
    <scope>NUCLEOTIDE SEQUENCE [LARGE SCALE GENOMIC DNA]</scope>
    <source>
        <strain evidence="1 2">GD02</strain>
    </source>
</reference>
<sequence>MVANGRHVLMFSLTAHEDACATEVDARALDEWDRRFAASSCTGRVQLPRPVATEPDPSRLRHIVHHYEGVMWE</sequence>
<evidence type="ECO:0000313" key="1">
    <source>
        <dbReference type="EMBL" id="UZF45726.1"/>
    </source>
</evidence>
<dbReference type="AlphaFoldDB" id="A0AA47AAJ6"/>
<name>A0AA47AAJ6_RHORH</name>